<evidence type="ECO:0000256" key="3">
    <source>
        <dbReference type="ARBA" id="ARBA00019418"/>
    </source>
</evidence>
<dbReference type="EMBL" id="BAABBO010000019">
    <property type="protein sequence ID" value="GAA3976404.1"/>
    <property type="molecule type" value="Genomic_DNA"/>
</dbReference>
<evidence type="ECO:0000256" key="4">
    <source>
        <dbReference type="ARBA" id="ARBA00022490"/>
    </source>
</evidence>
<proteinExistence type="inferred from homology"/>
<evidence type="ECO:0000313" key="6">
    <source>
        <dbReference type="EMBL" id="GAA3976404.1"/>
    </source>
</evidence>
<keyword evidence="4" id="KW-0963">Cytoplasm</keyword>
<dbReference type="Gene3D" id="1.10.150.250">
    <property type="entry name" value="Flavinator of succinate dehydrogenase"/>
    <property type="match status" value="1"/>
</dbReference>
<evidence type="ECO:0000256" key="1">
    <source>
        <dbReference type="ARBA" id="ARBA00004496"/>
    </source>
</evidence>
<protein>
    <recommendedName>
        <fullName evidence="3">FAD assembly factor SdhE</fullName>
    </recommendedName>
</protein>
<evidence type="ECO:0000256" key="5">
    <source>
        <dbReference type="ARBA" id="ARBA00023186"/>
    </source>
</evidence>
<accession>A0ABP7Q4P5</accession>
<dbReference type="PANTHER" id="PTHR39585:SF1">
    <property type="entry name" value="FAD ASSEMBLY FACTOR SDHE"/>
    <property type="match status" value="1"/>
</dbReference>
<name>A0ABP7Q4P5_9GAMM</name>
<gene>
    <name evidence="6" type="ORF">GCM10022278_36600</name>
</gene>
<dbReference type="InterPro" id="IPR005631">
    <property type="entry name" value="SDH"/>
</dbReference>
<reference evidence="7" key="1">
    <citation type="journal article" date="2019" name="Int. J. Syst. Evol. Microbiol.">
        <title>The Global Catalogue of Microorganisms (GCM) 10K type strain sequencing project: providing services to taxonomists for standard genome sequencing and annotation.</title>
        <authorList>
            <consortium name="The Broad Institute Genomics Platform"/>
            <consortium name="The Broad Institute Genome Sequencing Center for Infectious Disease"/>
            <person name="Wu L."/>
            <person name="Ma J."/>
        </authorList>
    </citation>
    <scope>NUCLEOTIDE SEQUENCE [LARGE SCALE GENOMIC DNA]</scope>
    <source>
        <strain evidence="7">JCM 17555</strain>
    </source>
</reference>
<dbReference type="RefSeq" id="WP_344809125.1">
    <property type="nucleotide sequence ID" value="NZ_BAABBO010000019.1"/>
</dbReference>
<dbReference type="Proteomes" id="UP001501337">
    <property type="component" value="Unassembled WGS sequence"/>
</dbReference>
<keyword evidence="7" id="KW-1185">Reference proteome</keyword>
<evidence type="ECO:0000256" key="2">
    <source>
        <dbReference type="ARBA" id="ARBA00008571"/>
    </source>
</evidence>
<dbReference type="InterPro" id="IPR050531">
    <property type="entry name" value="SdhE_FAD_assembly_factor"/>
</dbReference>
<organism evidence="6 7">
    <name type="scientific">Allohahella marinimesophila</name>
    <dbReference type="NCBI Taxonomy" id="1054972"/>
    <lineage>
        <taxon>Bacteria</taxon>
        <taxon>Pseudomonadati</taxon>
        <taxon>Pseudomonadota</taxon>
        <taxon>Gammaproteobacteria</taxon>
        <taxon>Oceanospirillales</taxon>
        <taxon>Hahellaceae</taxon>
        <taxon>Allohahella</taxon>
    </lineage>
</organism>
<comment type="subcellular location">
    <subcellularLocation>
        <location evidence="1">Cytoplasm</location>
    </subcellularLocation>
</comment>
<dbReference type="InterPro" id="IPR036714">
    <property type="entry name" value="SDH_sf"/>
</dbReference>
<dbReference type="Pfam" id="PF03937">
    <property type="entry name" value="Sdh5"/>
    <property type="match status" value="1"/>
</dbReference>
<evidence type="ECO:0000313" key="7">
    <source>
        <dbReference type="Proteomes" id="UP001501337"/>
    </source>
</evidence>
<comment type="caution">
    <text evidence="6">The sequence shown here is derived from an EMBL/GenBank/DDBJ whole genome shotgun (WGS) entry which is preliminary data.</text>
</comment>
<dbReference type="PANTHER" id="PTHR39585">
    <property type="entry name" value="FAD ASSEMBLY FACTOR SDHE"/>
    <property type="match status" value="1"/>
</dbReference>
<dbReference type="SUPFAM" id="SSF109910">
    <property type="entry name" value="YgfY-like"/>
    <property type="match status" value="1"/>
</dbReference>
<keyword evidence="5" id="KW-0143">Chaperone</keyword>
<comment type="similarity">
    <text evidence="2">Belongs to the SdhE FAD assembly factor family.</text>
</comment>
<sequence>MIEQAELNRLFWHSRRGMLELDLLLVPFVQDKVASLDPTALYTYERLLEHEDTELFQWFLTTERPEDPLLADMVDSILRYNADRARQH</sequence>